<keyword evidence="2" id="KW-1185">Reference proteome</keyword>
<dbReference type="GeneID" id="73351011"/>
<evidence type="ECO:0000313" key="1">
    <source>
        <dbReference type="EMBL" id="UQC91550.1"/>
    </source>
</evidence>
<gene>
    <name evidence="1" type="ORF">CLUP02_17086</name>
</gene>
<dbReference type="RefSeq" id="XP_049153148.1">
    <property type="nucleotide sequence ID" value="XM_049296001.1"/>
</dbReference>
<proteinExistence type="predicted"/>
<organism evidence="1 2">
    <name type="scientific">Colletotrichum lupini</name>
    <dbReference type="NCBI Taxonomy" id="145971"/>
    <lineage>
        <taxon>Eukaryota</taxon>
        <taxon>Fungi</taxon>
        <taxon>Dikarya</taxon>
        <taxon>Ascomycota</taxon>
        <taxon>Pezizomycotina</taxon>
        <taxon>Sordariomycetes</taxon>
        <taxon>Hypocreomycetidae</taxon>
        <taxon>Glomerellales</taxon>
        <taxon>Glomerellaceae</taxon>
        <taxon>Colletotrichum</taxon>
        <taxon>Colletotrichum acutatum species complex</taxon>
    </lineage>
</organism>
<sequence>MKDSPQPGPVVWPKTCAVPGARVTIRVTTRGKCRTAFLTLRIRTEYAHVHFPLAGAKKPTLSRFRTTLGRPNLRDLHLSLQFGRHPELPIGRMATMESRLQENFFLTRVWTLHHWEAAGKIGFYHGRSHAMIPAPLLRWPQDSQTPRAAHRVAQSSLPMLVMHPCLRNATRDGGFGLEFDLPGRGGRATGYYRPKVVALLRPCLGSPFLFSALLESAPGIAWLTISKIVLHERVHCGQVHLTPICKVSDFSRAKYRSTAGPDMTVTKFDATC</sequence>
<evidence type="ECO:0000313" key="2">
    <source>
        <dbReference type="Proteomes" id="UP000830671"/>
    </source>
</evidence>
<name>A0A9Q8WQT1_9PEZI</name>
<dbReference type="EMBL" id="CP019481">
    <property type="protein sequence ID" value="UQC91550.1"/>
    <property type="molecule type" value="Genomic_DNA"/>
</dbReference>
<dbReference type="AlphaFoldDB" id="A0A9Q8WQT1"/>
<accession>A0A9Q8WQT1</accession>
<dbReference type="KEGG" id="clup:CLUP02_17086"/>
<dbReference type="Proteomes" id="UP000830671">
    <property type="component" value="Chromosome 9"/>
</dbReference>
<reference evidence="1" key="1">
    <citation type="journal article" date="2021" name="Mol. Plant Microbe Interact.">
        <title>Complete Genome Sequence of the Plant-Pathogenic Fungus Colletotrichum lupini.</title>
        <authorList>
            <person name="Baroncelli R."/>
            <person name="Pensec F."/>
            <person name="Da Lio D."/>
            <person name="Boufleur T."/>
            <person name="Vicente I."/>
            <person name="Sarrocco S."/>
            <person name="Picot A."/>
            <person name="Baraldi E."/>
            <person name="Sukno S."/>
            <person name="Thon M."/>
            <person name="Le Floch G."/>
        </authorList>
    </citation>
    <scope>NUCLEOTIDE SEQUENCE</scope>
    <source>
        <strain evidence="1">IMI 504893</strain>
    </source>
</reference>
<protein>
    <submittedName>
        <fullName evidence="1">Uncharacterized protein</fullName>
    </submittedName>
</protein>